<dbReference type="EC" id="3.1.3.67" evidence="3"/>
<dbReference type="SUPFAM" id="SSF52799">
    <property type="entry name" value="(Phosphotyrosine protein) phosphatases II"/>
    <property type="match status" value="1"/>
</dbReference>
<organism evidence="24 25">
    <name type="scientific">Orchesella cincta</name>
    <name type="common">Springtail</name>
    <name type="synonym">Podura cincta</name>
    <dbReference type="NCBI Taxonomy" id="48709"/>
    <lineage>
        <taxon>Eukaryota</taxon>
        <taxon>Metazoa</taxon>
        <taxon>Ecdysozoa</taxon>
        <taxon>Arthropoda</taxon>
        <taxon>Hexapoda</taxon>
        <taxon>Collembola</taxon>
        <taxon>Entomobryomorpha</taxon>
        <taxon>Entomobryoidea</taxon>
        <taxon>Orchesellidae</taxon>
        <taxon>Orchesellinae</taxon>
        <taxon>Orchesella</taxon>
    </lineage>
</organism>
<evidence type="ECO:0000256" key="20">
    <source>
        <dbReference type="SAM" id="MobiDB-lite"/>
    </source>
</evidence>
<feature type="region of interest" description="Disordered" evidence="20">
    <location>
        <begin position="455"/>
        <end position="513"/>
    </location>
</feature>
<comment type="catalytic activity">
    <reaction evidence="15">
        <text>1D-myo-inositol 1,3,4,5,6-pentakisphosphate + H2O = 1D-myo-inositol 1,4,5,6-tetrakisphosphate + phosphate</text>
        <dbReference type="Rhea" id="RHEA:77143"/>
        <dbReference type="ChEBI" id="CHEBI:15377"/>
        <dbReference type="ChEBI" id="CHEBI:43474"/>
        <dbReference type="ChEBI" id="CHEBI:57627"/>
        <dbReference type="ChEBI" id="CHEBI:57733"/>
    </reaction>
    <physiologicalReaction direction="left-to-right" evidence="15">
        <dbReference type="Rhea" id="RHEA:77144"/>
    </physiologicalReaction>
</comment>
<feature type="region of interest" description="Disordered" evidence="20">
    <location>
        <begin position="193"/>
        <end position="213"/>
    </location>
</feature>
<reference evidence="24 25" key="1">
    <citation type="journal article" date="2016" name="Genome Biol. Evol.">
        <title>Gene Family Evolution Reflects Adaptation to Soil Environmental Stressors in the Genome of the Collembolan Orchesella cincta.</title>
        <authorList>
            <person name="Faddeeva-Vakhrusheva A."/>
            <person name="Derks M.F."/>
            <person name="Anvar S.Y."/>
            <person name="Agamennone V."/>
            <person name="Suring W."/>
            <person name="Smit S."/>
            <person name="van Straalen N.M."/>
            <person name="Roelofs D."/>
        </authorList>
    </citation>
    <scope>NUCLEOTIDE SEQUENCE [LARGE SCALE GENOMIC DNA]</scope>
    <source>
        <tissue evidence="24">Mixed pool</tissue>
    </source>
</reference>
<dbReference type="CDD" id="cd14509">
    <property type="entry name" value="PTP_PTEN"/>
    <property type="match status" value="1"/>
</dbReference>
<comment type="catalytic activity">
    <reaction evidence="13">
        <text>1D-myo-inositol 1,3,4,5-tetrakisphosphate + H2O = 1D-myo-inositol 1,4,5-trisphosphate + phosphate</text>
        <dbReference type="Rhea" id="RHEA:77155"/>
        <dbReference type="ChEBI" id="CHEBI:15377"/>
        <dbReference type="ChEBI" id="CHEBI:43474"/>
        <dbReference type="ChEBI" id="CHEBI:57895"/>
        <dbReference type="ChEBI" id="CHEBI:203600"/>
    </reaction>
    <physiologicalReaction direction="left-to-right" evidence="13">
        <dbReference type="Rhea" id="RHEA:77156"/>
    </physiologicalReaction>
</comment>
<dbReference type="Proteomes" id="UP000094527">
    <property type="component" value="Unassembled WGS sequence"/>
</dbReference>
<comment type="catalytic activity">
    <reaction evidence="19">
        <text>O-phospho-L-tyrosyl-[protein] + H2O = L-tyrosyl-[protein] + phosphate</text>
        <dbReference type="Rhea" id="RHEA:10684"/>
        <dbReference type="Rhea" id="RHEA-COMP:10136"/>
        <dbReference type="Rhea" id="RHEA-COMP:20101"/>
        <dbReference type="ChEBI" id="CHEBI:15377"/>
        <dbReference type="ChEBI" id="CHEBI:43474"/>
        <dbReference type="ChEBI" id="CHEBI:46858"/>
        <dbReference type="ChEBI" id="CHEBI:61978"/>
        <dbReference type="EC" id="3.1.3.48"/>
    </reaction>
    <physiologicalReaction direction="left-to-right" evidence="19">
        <dbReference type="Rhea" id="RHEA:10685"/>
    </physiologicalReaction>
</comment>
<dbReference type="GO" id="GO:0048870">
    <property type="term" value="P:cell motility"/>
    <property type="evidence" value="ECO:0007669"/>
    <property type="project" value="TreeGrafter"/>
</dbReference>
<evidence type="ECO:0000256" key="11">
    <source>
        <dbReference type="ARBA" id="ARBA00034268"/>
    </source>
</evidence>
<dbReference type="GO" id="GO:0043491">
    <property type="term" value="P:phosphatidylinositol 3-kinase/protein kinase B signal transduction"/>
    <property type="evidence" value="ECO:0007669"/>
    <property type="project" value="TreeGrafter"/>
</dbReference>
<feature type="domain" description="Tyrosine specific protein phosphatases" evidence="21">
    <location>
        <begin position="104"/>
        <end position="178"/>
    </location>
</feature>
<dbReference type="GO" id="GO:0042995">
    <property type="term" value="C:cell projection"/>
    <property type="evidence" value="ECO:0007669"/>
    <property type="project" value="UniProtKB-ARBA"/>
</dbReference>
<dbReference type="GO" id="GO:0051896">
    <property type="term" value="P:regulation of phosphatidylinositol 3-kinase/protein kinase B signal transduction"/>
    <property type="evidence" value="ECO:0007669"/>
    <property type="project" value="TreeGrafter"/>
</dbReference>
<feature type="compositionally biased region" description="Low complexity" evidence="20">
    <location>
        <begin position="578"/>
        <end position="591"/>
    </location>
</feature>
<dbReference type="GO" id="GO:0004725">
    <property type="term" value="F:protein tyrosine phosphatase activity"/>
    <property type="evidence" value="ECO:0007669"/>
    <property type="project" value="UniProtKB-EC"/>
</dbReference>
<dbReference type="InterPro" id="IPR045101">
    <property type="entry name" value="PTP_PTEN"/>
</dbReference>
<dbReference type="InterPro" id="IPR029021">
    <property type="entry name" value="Prot-tyrosine_phosphatase-like"/>
</dbReference>
<dbReference type="SUPFAM" id="SSF49562">
    <property type="entry name" value="C2 domain (Calcium/lipid-binding domain, CaLB)"/>
    <property type="match status" value="1"/>
</dbReference>
<dbReference type="PROSITE" id="PS51181">
    <property type="entry name" value="PPASE_TENSIN"/>
    <property type="match status" value="1"/>
</dbReference>
<comment type="catalytic activity">
    <reaction evidence="18">
        <text>O-phospho-L-threonyl-[protein] + H2O = L-threonyl-[protein] + phosphate</text>
        <dbReference type="Rhea" id="RHEA:47004"/>
        <dbReference type="Rhea" id="RHEA-COMP:11060"/>
        <dbReference type="Rhea" id="RHEA-COMP:11605"/>
        <dbReference type="ChEBI" id="CHEBI:15377"/>
        <dbReference type="ChEBI" id="CHEBI:30013"/>
        <dbReference type="ChEBI" id="CHEBI:43474"/>
        <dbReference type="ChEBI" id="CHEBI:61977"/>
        <dbReference type="EC" id="3.1.3.16"/>
    </reaction>
    <physiologicalReaction direction="left-to-right" evidence="18">
        <dbReference type="Rhea" id="RHEA:47005"/>
    </physiologicalReaction>
</comment>
<evidence type="ECO:0000259" key="22">
    <source>
        <dbReference type="PROSITE" id="PS51181"/>
    </source>
</evidence>
<keyword evidence="7" id="KW-0378">Hydrolase</keyword>
<evidence type="ECO:0000259" key="21">
    <source>
        <dbReference type="PROSITE" id="PS50056"/>
    </source>
</evidence>
<dbReference type="InterPro" id="IPR029023">
    <property type="entry name" value="Tensin_phosphatase"/>
</dbReference>
<evidence type="ECO:0000256" key="13">
    <source>
        <dbReference type="ARBA" id="ARBA00043734"/>
    </source>
</evidence>
<dbReference type="GO" id="GO:0005634">
    <property type="term" value="C:nucleus"/>
    <property type="evidence" value="ECO:0007669"/>
    <property type="project" value="TreeGrafter"/>
</dbReference>
<dbReference type="InterPro" id="IPR051281">
    <property type="entry name" value="Dual-spec_lipid-protein_phosph"/>
</dbReference>
<dbReference type="PROSITE" id="PS50056">
    <property type="entry name" value="TYR_PHOSPHATASE_2"/>
    <property type="match status" value="1"/>
</dbReference>
<evidence type="ECO:0000256" key="5">
    <source>
        <dbReference type="ARBA" id="ARBA00013081"/>
    </source>
</evidence>
<comment type="subcellular location">
    <subcellularLocation>
        <location evidence="1">Cytoplasm</location>
    </subcellularLocation>
</comment>
<dbReference type="EC" id="3.1.3.48" evidence="4"/>
<evidence type="ECO:0000256" key="9">
    <source>
        <dbReference type="ARBA" id="ARBA00023098"/>
    </source>
</evidence>
<evidence type="ECO:0000259" key="23">
    <source>
        <dbReference type="PROSITE" id="PS51182"/>
    </source>
</evidence>
<evidence type="ECO:0000256" key="4">
    <source>
        <dbReference type="ARBA" id="ARBA00013064"/>
    </source>
</evidence>
<evidence type="ECO:0000256" key="7">
    <source>
        <dbReference type="ARBA" id="ARBA00022801"/>
    </source>
</evidence>
<comment type="catalytic activity">
    <reaction evidence="10">
        <text>1,2-dihexadecanoyl-sn-glycero-3-phospho-(1D-myo-inositol-3,4,5-trisphosphate) + H2O = 1,2-dihexadecanoyl-sn-glycero-3-phospho-(1D-myo-inositol-4,5-bisphosphate) + phosphate</text>
        <dbReference type="Rhea" id="RHEA:43560"/>
        <dbReference type="ChEBI" id="CHEBI:15377"/>
        <dbReference type="ChEBI" id="CHEBI:43474"/>
        <dbReference type="ChEBI" id="CHEBI:83420"/>
        <dbReference type="ChEBI" id="CHEBI:83423"/>
    </reaction>
    <physiologicalReaction direction="left-to-right" evidence="10">
        <dbReference type="Rhea" id="RHEA:43561"/>
    </physiologicalReaction>
</comment>
<keyword evidence="8" id="KW-0904">Protein phosphatase</keyword>
<name>A0A1D2NFB5_ORCCI</name>
<dbReference type="GO" id="GO:0016314">
    <property type="term" value="F:phosphatidylinositol-3,4,5-trisphosphate 3-phosphatase activity"/>
    <property type="evidence" value="ECO:0007669"/>
    <property type="project" value="UniProtKB-EC"/>
</dbReference>
<feature type="compositionally biased region" description="Low complexity" evidence="20">
    <location>
        <begin position="349"/>
        <end position="362"/>
    </location>
</feature>
<dbReference type="InterPro" id="IPR035892">
    <property type="entry name" value="C2_domain_sf"/>
</dbReference>
<dbReference type="GO" id="GO:0004722">
    <property type="term" value="F:protein serine/threonine phosphatase activity"/>
    <property type="evidence" value="ECO:0007669"/>
    <property type="project" value="UniProtKB-EC"/>
</dbReference>
<evidence type="ECO:0000256" key="15">
    <source>
        <dbReference type="ARBA" id="ARBA00043762"/>
    </source>
</evidence>
<proteinExistence type="inferred from homology"/>
<dbReference type="InterPro" id="IPR016130">
    <property type="entry name" value="Tyr_Pase_AS"/>
</dbReference>
<evidence type="ECO:0000256" key="6">
    <source>
        <dbReference type="ARBA" id="ARBA00022490"/>
    </source>
</evidence>
<keyword evidence="25" id="KW-1185">Reference proteome</keyword>
<dbReference type="GO" id="GO:0005886">
    <property type="term" value="C:plasma membrane"/>
    <property type="evidence" value="ECO:0007669"/>
    <property type="project" value="TreeGrafter"/>
</dbReference>
<dbReference type="Gene3D" id="3.90.190.10">
    <property type="entry name" value="Protein tyrosine phosphatase superfamily"/>
    <property type="match status" value="1"/>
</dbReference>
<dbReference type="PROSITE" id="PS00383">
    <property type="entry name" value="TYR_PHOSPHATASE_1"/>
    <property type="match status" value="1"/>
</dbReference>
<evidence type="ECO:0000256" key="19">
    <source>
        <dbReference type="ARBA" id="ARBA00051341"/>
    </source>
</evidence>
<evidence type="ECO:0000256" key="14">
    <source>
        <dbReference type="ARBA" id="ARBA00043760"/>
    </source>
</evidence>
<evidence type="ECO:0000256" key="10">
    <source>
        <dbReference type="ARBA" id="ARBA00034256"/>
    </source>
</evidence>
<evidence type="ECO:0000256" key="1">
    <source>
        <dbReference type="ARBA" id="ARBA00004496"/>
    </source>
</evidence>
<feature type="compositionally biased region" description="Basic and acidic residues" evidence="20">
    <location>
        <begin position="200"/>
        <end position="209"/>
    </location>
</feature>
<dbReference type="FunFam" id="3.90.190.10:FF:000029">
    <property type="entry name" value="Phosphatidylinositol 3,4,5-trisphosphate 3-phosphatase and dual-specificity protein phosphatase PTEN"/>
    <property type="match status" value="1"/>
</dbReference>
<dbReference type="GO" id="GO:0005829">
    <property type="term" value="C:cytosol"/>
    <property type="evidence" value="ECO:0007669"/>
    <property type="project" value="TreeGrafter"/>
</dbReference>
<dbReference type="PROSITE" id="PS51182">
    <property type="entry name" value="C2_TENSIN"/>
    <property type="match status" value="1"/>
</dbReference>
<dbReference type="EC" id="3.1.3.16" evidence="5"/>
<dbReference type="SMART" id="SM01326">
    <property type="entry name" value="PTEN_C2"/>
    <property type="match status" value="1"/>
</dbReference>
<protein>
    <recommendedName>
        <fullName evidence="12">Phosphatidylinositol 3,4,5-trisphosphate 3-phosphatase and dual-specificity protein phosphatase PTEN</fullName>
        <ecNumber evidence="5">3.1.3.16</ecNumber>
        <ecNumber evidence="4">3.1.3.48</ecNumber>
        <ecNumber evidence="3">3.1.3.67</ecNumber>
    </recommendedName>
    <alternativeName>
        <fullName evidence="16">Inositol polyphosphate 3-phosphatase</fullName>
    </alternativeName>
</protein>
<dbReference type="Pfam" id="PF22784">
    <property type="entry name" value="PTP-SAK"/>
    <property type="match status" value="1"/>
</dbReference>
<keyword evidence="9" id="KW-0443">Lipid metabolism</keyword>
<dbReference type="EMBL" id="LJIJ01000058">
    <property type="protein sequence ID" value="ODN03960.1"/>
    <property type="molecule type" value="Genomic_DNA"/>
</dbReference>
<evidence type="ECO:0000256" key="3">
    <source>
        <dbReference type="ARBA" id="ARBA00013015"/>
    </source>
</evidence>
<dbReference type="Pfam" id="PF10409">
    <property type="entry name" value="PTEN_C2"/>
    <property type="match status" value="1"/>
</dbReference>
<dbReference type="GO" id="GO:0050793">
    <property type="term" value="P:regulation of developmental process"/>
    <property type="evidence" value="ECO:0007669"/>
    <property type="project" value="UniProtKB-ARBA"/>
</dbReference>
<comment type="caution">
    <text evidence="24">The sequence shown here is derived from an EMBL/GenBank/DDBJ whole genome shotgun (WGS) entry which is preliminary data.</text>
</comment>
<comment type="catalytic activity">
    <reaction evidence="14">
        <text>a 1,2-diacyl-sn-glycero-3-phospho-(1D-myo-inositol-3,4,5-trisphosphate) + H2O = a 1,2-diacyl-sn-glycero-3-phospho-(1D-myo-inositol-4,5-bisphosphate) + phosphate</text>
        <dbReference type="Rhea" id="RHEA:25017"/>
        <dbReference type="ChEBI" id="CHEBI:15377"/>
        <dbReference type="ChEBI" id="CHEBI:43474"/>
        <dbReference type="ChEBI" id="CHEBI:57836"/>
        <dbReference type="ChEBI" id="CHEBI:58456"/>
        <dbReference type="EC" id="3.1.3.67"/>
    </reaction>
    <physiologicalReaction direction="left-to-right" evidence="14">
        <dbReference type="Rhea" id="RHEA:25018"/>
    </physiologicalReaction>
</comment>
<dbReference type="InterPro" id="IPR057023">
    <property type="entry name" value="PTP-SAK"/>
</dbReference>
<sequence length="591" mass="65753">MPKSMTTHIKKIVSKKRRRFQQDGYDLDLTYILDNLIAMGYPGDKLEGMYRNNIEDVSKFLESKHNAHYKIYNLCEERTYNANKFKTGIVVKYPFVDHNPPQMGSIPALCQDVHEWLSRDPKNVAAVHCKAGKGRTGLMICCYLLHSRQCQTAKDALEYYATKRTHDRKGVTIPSQQRYVGYYEYLLRTSSEAGQSNNDKTGRTSDRAFKSNPSTYPHLSRNHIYVLSVRMEKLFRKKVFDRLNLLFFHGLSSNQPVCLENSNNSMISTTSSSVYCGYSPNHLNIELEDGLMLSGDVKLEIFSRPVKILKKYKLCHCWFNTFFVDLESPLQQQQHAPPAPHPHHHHHNIQTQHQQQQAYRNGCNNGGAVGVGSFSGGAEEMSACVGLGVVSSSNHSSSNNGSCNNQMRKSDQDIAATAIGSTQASCSGGGPSSKRDSLGYDNCCSVKVKFTKIEPEKLRTHRSSKPIDRTMSCPPPSDTVRPRLPAEWATYSKDPPLKPPDDDDPPLALTNSPKQHYTMIFSKDGLDKAHKDKGCKTFSGDFAVHLLLSDPSPTSGYSDYSSASSHVSRSSYGGGGSSSCSASSSGVVGWW</sequence>
<dbReference type="Gene3D" id="2.60.40.1110">
    <property type="match status" value="1"/>
</dbReference>
<accession>A0A1D2NFB5</accession>
<evidence type="ECO:0000313" key="25">
    <source>
        <dbReference type="Proteomes" id="UP000094527"/>
    </source>
</evidence>
<dbReference type="OrthoDB" id="16692at2759"/>
<dbReference type="STRING" id="48709.A0A1D2NFB5"/>
<evidence type="ECO:0000256" key="2">
    <source>
        <dbReference type="ARBA" id="ARBA00007881"/>
    </source>
</evidence>
<evidence type="ECO:0000256" key="12">
    <source>
        <dbReference type="ARBA" id="ARBA00034338"/>
    </source>
</evidence>
<keyword evidence="6" id="KW-0963">Cytoplasm</keyword>
<evidence type="ECO:0000313" key="24">
    <source>
        <dbReference type="EMBL" id="ODN03960.1"/>
    </source>
</evidence>
<feature type="region of interest" description="Disordered" evidence="20">
    <location>
        <begin position="571"/>
        <end position="591"/>
    </location>
</feature>
<dbReference type="AlphaFoldDB" id="A0A1D2NFB5"/>
<gene>
    <name evidence="24" type="ORF">Ocin01_02693</name>
</gene>
<evidence type="ECO:0000256" key="16">
    <source>
        <dbReference type="ARBA" id="ARBA00044309"/>
    </source>
</evidence>
<feature type="region of interest" description="Disordered" evidence="20">
    <location>
        <begin position="333"/>
        <end position="362"/>
    </location>
</feature>
<evidence type="ECO:0000256" key="18">
    <source>
        <dbReference type="ARBA" id="ARBA00048832"/>
    </source>
</evidence>
<evidence type="ECO:0000256" key="17">
    <source>
        <dbReference type="ARBA" id="ARBA00047986"/>
    </source>
</evidence>
<comment type="similarity">
    <text evidence="2">Belongs to the PTEN phosphatase protein family.</text>
</comment>
<evidence type="ECO:0000256" key="8">
    <source>
        <dbReference type="ARBA" id="ARBA00022912"/>
    </source>
</evidence>
<dbReference type="GO" id="GO:0046856">
    <property type="term" value="P:phosphatidylinositol dephosphorylation"/>
    <property type="evidence" value="ECO:0007669"/>
    <property type="project" value="TreeGrafter"/>
</dbReference>
<dbReference type="InterPro" id="IPR000387">
    <property type="entry name" value="Tyr_Pase_dom"/>
</dbReference>
<dbReference type="InterPro" id="IPR014020">
    <property type="entry name" value="Tensin_C2-dom"/>
</dbReference>
<feature type="domain" description="Phosphatase tensin-type" evidence="22">
    <location>
        <begin position="18"/>
        <end position="190"/>
    </location>
</feature>
<dbReference type="PANTHER" id="PTHR12305:SF81">
    <property type="entry name" value="PHOSPHATIDYLINOSITOL 3,4,5-TRISPHOSPHATE 3-PHOSPHATASE AND DUAL-SPECIFICITY PROTEIN PHOSPHATASE PTEN"/>
    <property type="match status" value="1"/>
</dbReference>
<comment type="catalytic activity">
    <reaction evidence="17">
        <text>O-phospho-L-seryl-[protein] + H2O = L-seryl-[protein] + phosphate</text>
        <dbReference type="Rhea" id="RHEA:20629"/>
        <dbReference type="Rhea" id="RHEA-COMP:9863"/>
        <dbReference type="Rhea" id="RHEA-COMP:11604"/>
        <dbReference type="ChEBI" id="CHEBI:15377"/>
        <dbReference type="ChEBI" id="CHEBI:29999"/>
        <dbReference type="ChEBI" id="CHEBI:43474"/>
        <dbReference type="ChEBI" id="CHEBI:83421"/>
        <dbReference type="EC" id="3.1.3.16"/>
    </reaction>
    <physiologicalReaction direction="left-to-right" evidence="17">
        <dbReference type="Rhea" id="RHEA:20630"/>
    </physiologicalReaction>
</comment>
<dbReference type="PANTHER" id="PTHR12305">
    <property type="entry name" value="PHOSPHATASE WITH HOMOLOGY TO TENSIN"/>
    <property type="match status" value="1"/>
</dbReference>
<comment type="catalytic activity">
    <reaction evidence="11">
        <text>1,2-dioctanoyl-sn-glycero-3-phospho-(1D-myo-inositol-3,4,5-trisphosphate) + H2O = 1,2-dioctanoyl-sn-glycero-3-phospho-(1D-myo-inositol-4,5-bisphosphate) + phosphate</text>
        <dbReference type="Rhea" id="RHEA:43552"/>
        <dbReference type="ChEBI" id="CHEBI:15377"/>
        <dbReference type="ChEBI" id="CHEBI:43474"/>
        <dbReference type="ChEBI" id="CHEBI:83416"/>
        <dbReference type="ChEBI" id="CHEBI:83419"/>
    </reaction>
    <physiologicalReaction direction="left-to-right" evidence="11">
        <dbReference type="Rhea" id="RHEA:43553"/>
    </physiologicalReaction>
</comment>
<feature type="domain" description="C2 tensin-type" evidence="23">
    <location>
        <begin position="235"/>
        <end position="551"/>
    </location>
</feature>
<dbReference type="GO" id="GO:0008285">
    <property type="term" value="P:negative regulation of cell population proliferation"/>
    <property type="evidence" value="ECO:0007669"/>
    <property type="project" value="TreeGrafter"/>
</dbReference>